<evidence type="ECO:0000313" key="5">
    <source>
        <dbReference type="EMBL" id="CAD2212855.1"/>
    </source>
</evidence>
<dbReference type="AlphaFoldDB" id="A0A7G2C012"/>
<dbReference type="GO" id="GO:0008381">
    <property type="term" value="F:mechanosensitive monoatomic ion channel activity"/>
    <property type="evidence" value="ECO:0007669"/>
    <property type="project" value="InterPro"/>
</dbReference>
<sequence length="1058" mass="119256">MLLTPSIVNALLTLGGILLVSYVEYLHLHFYSLWRPIATLFLLLPVLSVVSHLPWMHHLFSKSEAWASTILGFDDNYYFSLEGEHVVVLFLVFLQTKLYNSFIYGNILQNLYFEVIERQRRFNERQLRLKKENEAALQAARDYEKVLHARIAQLREGRTSPTGASPPPSSPPTTARRKESAGDVVRAAVQECALLLASHTYEPVVLKAHVLQHSSDLSSSLRTLGFVFKKFLEHHTVTLVVLSALLNALLTGCAYELGALLYILAVPLAYNPYAPRATYQFLLLYITTGILLKTVVQLVLVEHPPSELASMILSRLLVRVSSVGEEDGGEERETKFSFGMDYITFIAVVFHQFICVSNGVYNNDDVDRQLREETEPLPPNDELEMVDNSEDDVVSVEDDESDLSVRIAAEEAKAYLHCTTRFAKSVSDYWSNLISVCGVGEEVYVWYTLLNMISIVVVVVGYGNMAGGHSVTIQENVENNLLPAKMVLMVTVAVALLVVERALYVRRLQSAKVILNIVVYVAYCTVYWVWRYGAPSSLVFGNILFLVKVAEVYFSVLQVRKGFPLHRRPDPFSTRPQVKFLTWCYSLFRAIPFLWECRTLLDWSLEHTSLELNEYLKVEDVYDHVYRRRVDVCAGASRQPPRTLGSPVQPSSKWSAGVTRAGLILLALLAPLWYYSSLNPSVSSNEVRQAKFSLSFDGFSPFFTASLDHTMPLPESWPTWIVRTRPSLTSYGIEQKEKKVQLAQFSTCGSDVWRISPDLFNEMQRKLELVVNESATVSIVQEIEVVRTASAASSSLTQLTSTQWPVTASTAADLLNLLVNHTFHRPVELLWFYTPFVLNRPSSVGFYPRSSDPLNYVNCSLQLRQARDPLLGQRVLYWCSTCDPLFTRGNIPREKDNYAEWSCLTSGIGCKAFNYDESAPVYNTTDATPMYLVFLSDNVVVGLSFLNKFGLVALYTTFVLAFGRLLRSMMTGKAQQVVLSDMTDPIPLLQVIQCIQTAREAGELVVEHRVYLDLIDLLRSPERLLTVTGLKSNSYGETTEVAVEATAERPQTDQANRE</sequence>
<dbReference type="GO" id="GO:0005261">
    <property type="term" value="F:monoatomic cation channel activity"/>
    <property type="evidence" value="ECO:0007669"/>
    <property type="project" value="TreeGrafter"/>
</dbReference>
<dbReference type="InterPro" id="IPR027272">
    <property type="entry name" value="Piezo"/>
</dbReference>
<dbReference type="GO" id="GO:0050982">
    <property type="term" value="P:detection of mechanical stimulus"/>
    <property type="evidence" value="ECO:0007669"/>
    <property type="project" value="TreeGrafter"/>
</dbReference>
<dbReference type="InterPro" id="IPR056770">
    <property type="entry name" value="Piezo_THU9_anchor"/>
</dbReference>
<protein>
    <submittedName>
        <fullName evidence="5">Piezo non-specific cation channel, R-Ras-binding domain containing protein, putative</fullName>
    </submittedName>
</protein>
<feature type="transmembrane region" description="Helical" evidence="2">
    <location>
        <begin position="511"/>
        <end position="530"/>
    </location>
</feature>
<gene>
    <name evidence="5" type="ORF">ADEAN_000026700</name>
</gene>
<evidence type="ECO:0000259" key="4">
    <source>
        <dbReference type="Pfam" id="PF24874"/>
    </source>
</evidence>
<keyword evidence="2" id="KW-0812">Transmembrane</keyword>
<dbReference type="GO" id="GO:0016020">
    <property type="term" value="C:membrane"/>
    <property type="evidence" value="ECO:0007669"/>
    <property type="project" value="InterPro"/>
</dbReference>
<feature type="transmembrane region" description="Helical" evidence="2">
    <location>
        <begin position="482"/>
        <end position="499"/>
    </location>
</feature>
<evidence type="ECO:0000259" key="3">
    <source>
        <dbReference type="Pfam" id="PF12166"/>
    </source>
</evidence>
<keyword evidence="2" id="KW-1133">Transmembrane helix</keyword>
<dbReference type="EMBL" id="LR877145">
    <property type="protein sequence ID" value="CAD2212855.1"/>
    <property type="molecule type" value="Genomic_DNA"/>
</dbReference>
<dbReference type="GO" id="GO:0042391">
    <property type="term" value="P:regulation of membrane potential"/>
    <property type="evidence" value="ECO:0007669"/>
    <property type="project" value="TreeGrafter"/>
</dbReference>
<accession>A0A7G2C012</accession>
<evidence type="ECO:0000256" key="1">
    <source>
        <dbReference type="SAM" id="MobiDB-lite"/>
    </source>
</evidence>
<dbReference type="VEuPathDB" id="TriTrypDB:ADEAN_000026700"/>
<feature type="transmembrane region" description="Helical" evidence="2">
    <location>
        <begin position="945"/>
        <end position="966"/>
    </location>
</feature>
<dbReference type="Proteomes" id="UP000515908">
    <property type="component" value="Chromosome 01"/>
</dbReference>
<feature type="domain" description="Piezo THU9 and anchor" evidence="4">
    <location>
        <begin position="442"/>
        <end position="676"/>
    </location>
</feature>
<feature type="domain" description="Piezo non-specific cation channel cap" evidence="3">
    <location>
        <begin position="736"/>
        <end position="1029"/>
    </location>
</feature>
<feature type="transmembrane region" description="Helical" evidence="2">
    <location>
        <begin position="6"/>
        <end position="25"/>
    </location>
</feature>
<evidence type="ECO:0000256" key="2">
    <source>
        <dbReference type="SAM" id="Phobius"/>
    </source>
</evidence>
<dbReference type="Pfam" id="PF24874">
    <property type="entry name" value="Piezo_THU9_anchor"/>
    <property type="match status" value="1"/>
</dbReference>
<dbReference type="Pfam" id="PF12166">
    <property type="entry name" value="Piezo_cap"/>
    <property type="match status" value="1"/>
</dbReference>
<evidence type="ECO:0000313" key="6">
    <source>
        <dbReference type="Proteomes" id="UP000515908"/>
    </source>
</evidence>
<dbReference type="PANTHER" id="PTHR13167">
    <property type="entry name" value="PIEZO-TYPE MECHANOSENSITIVE ION CHANNEL COMPONENT"/>
    <property type="match status" value="1"/>
</dbReference>
<feature type="transmembrane region" description="Helical" evidence="2">
    <location>
        <begin position="239"/>
        <end position="265"/>
    </location>
</feature>
<name>A0A7G2C012_9TRYP</name>
<reference evidence="5 6" key="1">
    <citation type="submission" date="2020-08" db="EMBL/GenBank/DDBJ databases">
        <authorList>
            <person name="Newling K."/>
            <person name="Davey J."/>
            <person name="Forrester S."/>
        </authorList>
    </citation>
    <scope>NUCLEOTIDE SEQUENCE [LARGE SCALE GENOMIC DNA]</scope>
    <source>
        <strain evidence="6">Crithidia deanei Carvalho (ATCC PRA-265)</strain>
    </source>
</reference>
<dbReference type="InterPro" id="IPR031334">
    <property type="entry name" value="Piezo_cap_dom"/>
</dbReference>
<keyword evidence="2" id="KW-0472">Membrane</keyword>
<feature type="transmembrane region" description="Helical" evidence="2">
    <location>
        <begin position="37"/>
        <end position="57"/>
    </location>
</feature>
<organism evidence="5 6">
    <name type="scientific">Angomonas deanei</name>
    <dbReference type="NCBI Taxonomy" id="59799"/>
    <lineage>
        <taxon>Eukaryota</taxon>
        <taxon>Discoba</taxon>
        <taxon>Euglenozoa</taxon>
        <taxon>Kinetoplastea</taxon>
        <taxon>Metakinetoplastina</taxon>
        <taxon>Trypanosomatida</taxon>
        <taxon>Trypanosomatidae</taxon>
        <taxon>Strigomonadinae</taxon>
        <taxon>Angomonas</taxon>
    </lineage>
</organism>
<feature type="region of interest" description="Disordered" evidence="1">
    <location>
        <begin position="157"/>
        <end position="180"/>
    </location>
</feature>
<dbReference type="PANTHER" id="PTHR13167:SF25">
    <property type="entry name" value="PIEZO-TYPE MECHANOSENSITIVE ION CHANNEL COMPONENT"/>
    <property type="match status" value="1"/>
</dbReference>
<feature type="transmembrane region" description="Helical" evidence="2">
    <location>
        <begin position="443"/>
        <end position="462"/>
    </location>
</feature>
<dbReference type="GO" id="GO:0071260">
    <property type="term" value="P:cellular response to mechanical stimulus"/>
    <property type="evidence" value="ECO:0007669"/>
    <property type="project" value="TreeGrafter"/>
</dbReference>
<proteinExistence type="predicted"/>
<feature type="transmembrane region" description="Helical" evidence="2">
    <location>
        <begin position="277"/>
        <end position="301"/>
    </location>
</feature>
<keyword evidence="6" id="KW-1185">Reference proteome</keyword>